<gene>
    <name evidence="2" type="ORF">TCDM_07037</name>
</gene>
<evidence type="ECO:0000256" key="1">
    <source>
        <dbReference type="SAM" id="Phobius"/>
    </source>
</evidence>
<keyword evidence="1" id="KW-1133">Transmembrane helix</keyword>
<evidence type="ECO:0000313" key="3">
    <source>
        <dbReference type="Proteomes" id="UP000017861"/>
    </source>
</evidence>
<feature type="transmembrane region" description="Helical" evidence="1">
    <location>
        <begin position="45"/>
        <end position="67"/>
    </location>
</feature>
<feature type="transmembrane region" description="Helical" evidence="1">
    <location>
        <begin position="73"/>
        <end position="106"/>
    </location>
</feature>
<protein>
    <submittedName>
        <fullName evidence="2">Uncharacterized protein</fullName>
    </submittedName>
</protein>
<proteinExistence type="predicted"/>
<sequence>MYICKHLPPLFFFVGMMVAPSALFCFCLLLLLLSLCFRPALTTSFFFFCLFDLLLVGLSCLLWRTAWERCEVNFFFLTFLLIFFCVCVSVFFFFFLLLPVLIASLCKIKIKKNYLRRCLSHCVFYCCTQRRHFLPLLLFFFFFHFLFQGSLGSGLRCDGGRQHREPGAASL</sequence>
<name>V5DBD8_TRYCR</name>
<feature type="transmembrane region" description="Helical" evidence="1">
    <location>
        <begin position="12"/>
        <end position="33"/>
    </location>
</feature>
<dbReference type="AlphaFoldDB" id="V5DBD8"/>
<dbReference type="VEuPathDB" id="TriTrypDB:TCDM_07037"/>
<keyword evidence="1" id="KW-0812">Transmembrane</keyword>
<evidence type="ECO:0000313" key="2">
    <source>
        <dbReference type="EMBL" id="ESS64761.1"/>
    </source>
</evidence>
<comment type="caution">
    <text evidence="2">The sequence shown here is derived from an EMBL/GenBank/DDBJ whole genome shotgun (WGS) entry which is preliminary data.</text>
</comment>
<dbReference type="Proteomes" id="UP000017861">
    <property type="component" value="Unassembled WGS sequence"/>
</dbReference>
<feature type="transmembrane region" description="Helical" evidence="1">
    <location>
        <begin position="133"/>
        <end position="151"/>
    </location>
</feature>
<keyword evidence="1" id="KW-0472">Membrane</keyword>
<organism evidence="2 3">
    <name type="scientific">Trypanosoma cruzi Dm28c</name>
    <dbReference type="NCBI Taxonomy" id="1416333"/>
    <lineage>
        <taxon>Eukaryota</taxon>
        <taxon>Discoba</taxon>
        <taxon>Euglenozoa</taxon>
        <taxon>Kinetoplastea</taxon>
        <taxon>Metakinetoplastina</taxon>
        <taxon>Trypanosomatida</taxon>
        <taxon>Trypanosomatidae</taxon>
        <taxon>Trypanosoma</taxon>
        <taxon>Schizotrypanum</taxon>
    </lineage>
</organism>
<reference evidence="2 3" key="1">
    <citation type="journal article" date="2014" name="Genome Announc.">
        <title>Trypanosoma cruzi Clone Dm28c Draft Genome Sequence.</title>
        <authorList>
            <person name="Grisard E.C."/>
            <person name="Teixeira S.M."/>
            <person name="de Almeida L.G."/>
            <person name="Stoco P.H."/>
            <person name="Gerber A.L."/>
            <person name="Talavera-Lopez C."/>
            <person name="Lima O.C."/>
            <person name="Andersson B."/>
            <person name="de Vasconcelos A.T."/>
        </authorList>
    </citation>
    <scope>NUCLEOTIDE SEQUENCE [LARGE SCALE GENOMIC DNA]</scope>
    <source>
        <strain evidence="2 3">Dm28c</strain>
    </source>
</reference>
<dbReference type="EMBL" id="AYLP01000080">
    <property type="protein sequence ID" value="ESS64761.1"/>
    <property type="molecule type" value="Genomic_DNA"/>
</dbReference>
<accession>V5DBD8</accession>